<dbReference type="SUPFAM" id="SSF53756">
    <property type="entry name" value="UDP-Glycosyltransferase/glycogen phosphorylase"/>
    <property type="match status" value="1"/>
</dbReference>
<dbReference type="EMBL" id="SMAI01000006">
    <property type="protein sequence ID" value="TCT04641.1"/>
    <property type="molecule type" value="Genomic_DNA"/>
</dbReference>
<dbReference type="Proteomes" id="UP000294664">
    <property type="component" value="Unassembled WGS sequence"/>
</dbReference>
<evidence type="ECO:0000256" key="1">
    <source>
        <dbReference type="ARBA" id="ARBA00022737"/>
    </source>
</evidence>
<proteinExistence type="predicted"/>
<dbReference type="PROSITE" id="PS50005">
    <property type="entry name" value="TPR"/>
    <property type="match status" value="1"/>
</dbReference>
<dbReference type="Gene3D" id="3.40.50.2000">
    <property type="entry name" value="Glycogen Phosphorylase B"/>
    <property type="match status" value="1"/>
</dbReference>
<protein>
    <submittedName>
        <fullName evidence="5">Tfp pilus assembly protein PilF</fullName>
    </submittedName>
</protein>
<evidence type="ECO:0000313" key="6">
    <source>
        <dbReference type="Proteomes" id="UP000294664"/>
    </source>
</evidence>
<dbReference type="InterPro" id="IPR019734">
    <property type="entry name" value="TPR_rpt"/>
</dbReference>
<dbReference type="InterPro" id="IPR011990">
    <property type="entry name" value="TPR-like_helical_dom_sf"/>
</dbReference>
<feature type="region of interest" description="Disordered" evidence="4">
    <location>
        <begin position="657"/>
        <end position="679"/>
    </location>
</feature>
<dbReference type="OrthoDB" id="9816009at2"/>
<keyword evidence="2 3" id="KW-0802">TPR repeat</keyword>
<keyword evidence="1" id="KW-0677">Repeat</keyword>
<dbReference type="SMART" id="SM00028">
    <property type="entry name" value="TPR"/>
    <property type="match status" value="10"/>
</dbReference>
<dbReference type="PROSITE" id="PS50293">
    <property type="entry name" value="TPR_REGION"/>
    <property type="match status" value="1"/>
</dbReference>
<dbReference type="AlphaFoldDB" id="A0A4R3LVM9"/>
<feature type="repeat" description="TPR" evidence="3">
    <location>
        <begin position="107"/>
        <end position="140"/>
    </location>
</feature>
<name>A0A4R3LVM9_9HYPH</name>
<dbReference type="Pfam" id="PF13432">
    <property type="entry name" value="TPR_16"/>
    <property type="match status" value="3"/>
</dbReference>
<accession>A0A4R3LVM9</accession>
<dbReference type="PANTHER" id="PTHR44858">
    <property type="entry name" value="TETRATRICOPEPTIDE REPEAT PROTEIN 6"/>
    <property type="match status" value="1"/>
</dbReference>
<sequence>MPPDPRALLAEAAALHRAGQSEAAIDGLRRVTAAHPGFADAHRMLAMALLQIGRGKDAVHSARSAATLAPQDPHAVLLLGVVLQAAGQPEKALAQFDKVAKHAPAFAEAHFQAGNALTALGRFKEAAARYSRALDLDPRSVEALANRAVTLARLKLYSEALADFDRLIALQPWMPWHQVNKGSLLLEMRDNAGAVAAAQKALEAAPRDPDALSLLGQARFAVLDLPGAREAFAQAVDAAPMRPDIRVPYAQVLRRLEVLPEAIAQCDAALALDPRLVGALYERGEAKRAAGDPNGALADIDAALALAPRHIEAAVARSYILADLGRMGEMRPVIERALKFDPMHADAVFHRGMEDLATGHWVRGWEGYEARARIVPPTYVPLPFKRWDGSETPDHLVVLGEQGFGDAIQFARLVPLLAERGFSVTFQVSAPLVPLMGRLHPGVSVVSDLAGLDLSAPGLRWVPLGSLPHLLAADPALWPSTPYLSADPDRVRQWRHVREAGDLVIGITWQGSTRRDLDVGRSAPLQAFAPLAALPGVKLVAIQRNAGAEQVDTVSFKGKILRLDADFDADGAFLDTAALLQHLDAVVTTDTSMAHLAGALARPAIVALKAVPDWRWGREGEASVFYPALTLVRQAKPGMWDGVFETIAEMVRRRAAAAATPADGGTPQTGTADEAGERT</sequence>
<dbReference type="Pfam" id="PF13414">
    <property type="entry name" value="TPR_11"/>
    <property type="match status" value="1"/>
</dbReference>
<keyword evidence="6" id="KW-1185">Reference proteome</keyword>
<dbReference type="Gene3D" id="1.25.40.10">
    <property type="entry name" value="Tetratricopeptide repeat domain"/>
    <property type="match status" value="3"/>
</dbReference>
<comment type="caution">
    <text evidence="5">The sequence shown here is derived from an EMBL/GenBank/DDBJ whole genome shotgun (WGS) entry which is preliminary data.</text>
</comment>
<feature type="compositionally biased region" description="Low complexity" evidence="4">
    <location>
        <begin position="657"/>
        <end position="673"/>
    </location>
</feature>
<gene>
    <name evidence="5" type="ORF">EDC64_10673</name>
</gene>
<evidence type="ECO:0000256" key="4">
    <source>
        <dbReference type="SAM" id="MobiDB-lite"/>
    </source>
</evidence>
<evidence type="ECO:0000313" key="5">
    <source>
        <dbReference type="EMBL" id="TCT04641.1"/>
    </source>
</evidence>
<evidence type="ECO:0000256" key="2">
    <source>
        <dbReference type="ARBA" id="ARBA00022803"/>
    </source>
</evidence>
<dbReference type="PANTHER" id="PTHR44858:SF1">
    <property type="entry name" value="UDP-N-ACETYLGLUCOSAMINE--PEPTIDE N-ACETYLGLUCOSAMINYLTRANSFERASE SPINDLY-RELATED"/>
    <property type="match status" value="1"/>
</dbReference>
<dbReference type="RefSeq" id="WP_132031416.1">
    <property type="nucleotide sequence ID" value="NZ_SMAI01000006.1"/>
</dbReference>
<reference evidence="5 6" key="1">
    <citation type="submission" date="2019-03" db="EMBL/GenBank/DDBJ databases">
        <title>Genomic Encyclopedia of Type Strains, Phase IV (KMG-IV): sequencing the most valuable type-strain genomes for metagenomic binning, comparative biology and taxonomic classification.</title>
        <authorList>
            <person name="Goeker M."/>
        </authorList>
    </citation>
    <scope>NUCLEOTIDE SEQUENCE [LARGE SCALE GENOMIC DNA]</scope>
    <source>
        <strain evidence="5 6">DSM 9035</strain>
    </source>
</reference>
<dbReference type="SUPFAM" id="SSF48452">
    <property type="entry name" value="TPR-like"/>
    <property type="match status" value="2"/>
</dbReference>
<evidence type="ECO:0000256" key="3">
    <source>
        <dbReference type="PROSITE-ProRule" id="PRU00339"/>
    </source>
</evidence>
<dbReference type="InterPro" id="IPR050498">
    <property type="entry name" value="Ycf3"/>
</dbReference>
<organism evidence="5 6">
    <name type="scientific">Aquabacter spiritensis</name>
    <dbReference type="NCBI Taxonomy" id="933073"/>
    <lineage>
        <taxon>Bacteria</taxon>
        <taxon>Pseudomonadati</taxon>
        <taxon>Pseudomonadota</taxon>
        <taxon>Alphaproteobacteria</taxon>
        <taxon>Hyphomicrobiales</taxon>
        <taxon>Xanthobacteraceae</taxon>
        <taxon>Aquabacter</taxon>
    </lineage>
</organism>